<feature type="compositionally biased region" description="Basic and acidic residues" evidence="1">
    <location>
        <begin position="630"/>
        <end position="644"/>
    </location>
</feature>
<sequence>MISSFPAPVLTLTAEVVRDLEGGDALSRLWTLFTKCKESVKDGHRLENISWRLWHRELAAAQSYRPLTPDTSSPTPLEAGQDFPFYAREHHQPPPDPSLERSTQQFASASSYTSLLAPPVVSPDRASFTSSTGSSNLSISIGRLKPTPSVGKFIVDMLPNSAIEPRRSPRPAAGTGPLLSPCSGPRQMIEPHKYMTLPAVCLPSTPPLSGSAPRVVVVNPTPHPTPPATPILNHARAHHLLPSASTHLLPPLPSAALMTPSRSDARLSPPRPGRIPEDAQLQASRRGFFLQESPERTSPTDSTRSDAASPSAESAVINEAEASSGGSSTLHKGSAESNRPVMMKRKGKEAARHVTRPAMRRGQSSKGGPAAARRQSSNDGKGTQRPTFNIGSTSSHGKPPTNGAPQPMTQVPIPSPPPPPPVVVVKQPAPKKRTPSPAKPAVNHKANGRRVVVADSASDSDFETDSDAGSWSSEELSAVEEPTKETKEEIRLKEAALEAQRQRDMFAKVPKRSYSNLDRSRSGLLSALLNPDPNIFPPNHPYRSSHSTQDMTQLPRRGNALSGLSAMAPLSKSTAAMPQAVQATMRPPPSGPSGLTEAMGKAKIDGGYQPKGKPQQDMEMDTDSEDDNPEDKIQVSKSIAHERLSALAGRGARNGDRAQPNPPSPRAPTMAAATGSSRPTLPSVTSAPIPVGHPYNLPAPSAPSTPRTTRRQMLATELSESLRRNLLWERQVSKQQVMGPNQRRQSATALSGNGLRPMTTLANGESSRRGSNGGNVAAAGGPEETEKAESRRRAMARNRSWADDYHYSGW</sequence>
<feature type="compositionally biased region" description="Polar residues" evidence="1">
    <location>
        <begin position="674"/>
        <end position="686"/>
    </location>
</feature>
<dbReference type="PANTHER" id="PTHR28014">
    <property type="entry name" value="NEGATIVE REGULATOR OF RAS-CAMP PATHWAY"/>
    <property type="match status" value="1"/>
</dbReference>
<organism evidence="4 5">
    <name type="scientific">Athelia psychrophila</name>
    <dbReference type="NCBI Taxonomy" id="1759441"/>
    <lineage>
        <taxon>Eukaryota</taxon>
        <taxon>Fungi</taxon>
        <taxon>Dikarya</taxon>
        <taxon>Basidiomycota</taxon>
        <taxon>Agaricomycotina</taxon>
        <taxon>Agaricomycetes</taxon>
        <taxon>Agaricomycetidae</taxon>
        <taxon>Atheliales</taxon>
        <taxon>Atheliaceae</taxon>
        <taxon>Athelia</taxon>
    </lineage>
</organism>
<feature type="compositionally biased region" description="Polar residues" evidence="1">
    <location>
        <begin position="324"/>
        <end position="337"/>
    </location>
</feature>
<proteinExistence type="predicted"/>
<dbReference type="Pfam" id="PF11702">
    <property type="entry name" value="DUF3295"/>
    <property type="match status" value="1"/>
</dbReference>
<feature type="compositionally biased region" description="Polar residues" evidence="1">
    <location>
        <begin position="735"/>
        <end position="751"/>
    </location>
</feature>
<feature type="region of interest" description="Disordered" evidence="1">
    <location>
        <begin position="528"/>
        <end position="690"/>
    </location>
</feature>
<feature type="compositionally biased region" description="Basic and acidic residues" evidence="1">
    <location>
        <begin position="800"/>
        <end position="810"/>
    </location>
</feature>
<feature type="region of interest" description="Disordered" evidence="1">
    <location>
        <begin position="245"/>
        <end position="488"/>
    </location>
</feature>
<dbReference type="PANTHER" id="PTHR28014:SF1">
    <property type="entry name" value="NEGATIVE REGULATOR OF RAS-CAMP PATHWAY"/>
    <property type="match status" value="1"/>
</dbReference>
<dbReference type="STRING" id="436010.A0A167WPV3"/>
<keyword evidence="5" id="KW-1185">Reference proteome</keyword>
<dbReference type="GO" id="GO:0006808">
    <property type="term" value="P:regulation of nitrogen utilization"/>
    <property type="evidence" value="ECO:0007669"/>
    <property type="project" value="TreeGrafter"/>
</dbReference>
<reference evidence="4 5" key="1">
    <citation type="journal article" date="2016" name="Mol. Biol. Evol.">
        <title>Comparative Genomics of Early-Diverging Mushroom-Forming Fungi Provides Insights into the Origins of Lignocellulose Decay Capabilities.</title>
        <authorList>
            <person name="Nagy L.G."/>
            <person name="Riley R."/>
            <person name="Tritt A."/>
            <person name="Adam C."/>
            <person name="Daum C."/>
            <person name="Floudas D."/>
            <person name="Sun H."/>
            <person name="Yadav J.S."/>
            <person name="Pangilinan J."/>
            <person name="Larsson K.H."/>
            <person name="Matsuura K."/>
            <person name="Barry K."/>
            <person name="Labutti K."/>
            <person name="Kuo R."/>
            <person name="Ohm R.A."/>
            <person name="Bhattacharya S.S."/>
            <person name="Shirouzu T."/>
            <person name="Yoshinaga Y."/>
            <person name="Martin F.M."/>
            <person name="Grigoriev I.V."/>
            <person name="Hibbett D.S."/>
        </authorList>
    </citation>
    <scope>NUCLEOTIDE SEQUENCE [LARGE SCALE GENOMIC DNA]</scope>
    <source>
        <strain evidence="4 5">CBS 109695</strain>
    </source>
</reference>
<evidence type="ECO:0000313" key="5">
    <source>
        <dbReference type="Proteomes" id="UP000076532"/>
    </source>
</evidence>
<feature type="domain" description="Nitrogen regulatory protein areA GATA-like" evidence="2">
    <location>
        <begin position="29"/>
        <end position="56"/>
    </location>
</feature>
<dbReference type="GO" id="GO:0005737">
    <property type="term" value="C:cytoplasm"/>
    <property type="evidence" value="ECO:0007669"/>
    <property type="project" value="TreeGrafter"/>
</dbReference>
<dbReference type="InterPro" id="IPR021711">
    <property type="entry name" value="DUF3295"/>
</dbReference>
<dbReference type="GO" id="GO:0000122">
    <property type="term" value="P:negative regulation of transcription by RNA polymerase II"/>
    <property type="evidence" value="ECO:0007669"/>
    <property type="project" value="TreeGrafter"/>
</dbReference>
<feature type="domain" description="DUF3295" evidence="3">
    <location>
        <begin position="685"/>
        <end position="810"/>
    </location>
</feature>
<feature type="compositionally biased region" description="Pro residues" evidence="1">
    <location>
        <begin position="413"/>
        <end position="422"/>
    </location>
</feature>
<feature type="compositionally biased region" description="Polar residues" evidence="1">
    <location>
        <begin position="374"/>
        <end position="396"/>
    </location>
</feature>
<feature type="compositionally biased region" description="Polar residues" evidence="1">
    <location>
        <begin position="296"/>
        <end position="312"/>
    </location>
</feature>
<evidence type="ECO:0000256" key="1">
    <source>
        <dbReference type="SAM" id="MobiDB-lite"/>
    </source>
</evidence>
<dbReference type="InterPro" id="IPR013860">
    <property type="entry name" value="AreA_GATA"/>
</dbReference>
<protein>
    <submittedName>
        <fullName evidence="4">Uncharacterized protein</fullName>
    </submittedName>
</protein>
<accession>A0A167WPV3</accession>
<feature type="region of interest" description="Disordered" evidence="1">
    <location>
        <begin position="735"/>
        <end position="810"/>
    </location>
</feature>
<feature type="compositionally biased region" description="Polar residues" evidence="1">
    <location>
        <begin position="542"/>
        <end position="552"/>
    </location>
</feature>
<evidence type="ECO:0000313" key="4">
    <source>
        <dbReference type="EMBL" id="KZP06344.1"/>
    </source>
</evidence>
<name>A0A167WPV3_9AGAM</name>
<dbReference type="GO" id="GO:0031930">
    <property type="term" value="P:mitochondria-nucleus signaling pathway"/>
    <property type="evidence" value="ECO:0007669"/>
    <property type="project" value="TreeGrafter"/>
</dbReference>
<evidence type="ECO:0000259" key="3">
    <source>
        <dbReference type="Pfam" id="PF11702"/>
    </source>
</evidence>
<gene>
    <name evidence="4" type="ORF">FIBSPDRAFT_876640</name>
</gene>
<dbReference type="AlphaFoldDB" id="A0A167WPV3"/>
<feature type="region of interest" description="Disordered" evidence="1">
    <location>
        <begin position="86"/>
        <end position="105"/>
    </location>
</feature>
<dbReference type="Pfam" id="PF08550">
    <property type="entry name" value="GATA_AreA"/>
    <property type="match status" value="1"/>
</dbReference>
<dbReference type="OrthoDB" id="515401at2759"/>
<evidence type="ECO:0000259" key="2">
    <source>
        <dbReference type="Pfam" id="PF08550"/>
    </source>
</evidence>
<feature type="region of interest" description="Disordered" evidence="1">
    <location>
        <begin position="162"/>
        <end position="181"/>
    </location>
</feature>
<dbReference type="EMBL" id="KV417792">
    <property type="protein sequence ID" value="KZP06344.1"/>
    <property type="molecule type" value="Genomic_DNA"/>
</dbReference>
<feature type="compositionally biased region" description="Basic residues" evidence="1">
    <location>
        <begin position="342"/>
        <end position="359"/>
    </location>
</feature>
<dbReference type="InterPro" id="IPR053043">
    <property type="entry name" value="Ras-cAMP_regulatory"/>
</dbReference>
<dbReference type="Proteomes" id="UP000076532">
    <property type="component" value="Unassembled WGS sequence"/>
</dbReference>
<feature type="compositionally biased region" description="Acidic residues" evidence="1">
    <location>
        <begin position="618"/>
        <end position="629"/>
    </location>
</feature>